<reference evidence="1 2" key="1">
    <citation type="journal article" date="2018" name="Nat. Ecol. Evol.">
        <title>Pezizomycetes genomes reveal the molecular basis of ectomycorrhizal truffle lifestyle.</title>
        <authorList>
            <person name="Murat C."/>
            <person name="Payen T."/>
            <person name="Noel B."/>
            <person name="Kuo A."/>
            <person name="Morin E."/>
            <person name="Chen J."/>
            <person name="Kohler A."/>
            <person name="Krizsan K."/>
            <person name="Balestrini R."/>
            <person name="Da Silva C."/>
            <person name="Montanini B."/>
            <person name="Hainaut M."/>
            <person name="Levati E."/>
            <person name="Barry K.W."/>
            <person name="Belfiori B."/>
            <person name="Cichocki N."/>
            <person name="Clum A."/>
            <person name="Dockter R.B."/>
            <person name="Fauchery L."/>
            <person name="Guy J."/>
            <person name="Iotti M."/>
            <person name="Le Tacon F."/>
            <person name="Lindquist E.A."/>
            <person name="Lipzen A."/>
            <person name="Malagnac F."/>
            <person name="Mello A."/>
            <person name="Molinier V."/>
            <person name="Miyauchi S."/>
            <person name="Poulain J."/>
            <person name="Riccioni C."/>
            <person name="Rubini A."/>
            <person name="Sitrit Y."/>
            <person name="Splivallo R."/>
            <person name="Traeger S."/>
            <person name="Wang M."/>
            <person name="Zifcakova L."/>
            <person name="Wipf D."/>
            <person name="Zambonelli A."/>
            <person name="Paolocci F."/>
            <person name="Nowrousian M."/>
            <person name="Ottonello S."/>
            <person name="Baldrian P."/>
            <person name="Spatafora J.W."/>
            <person name="Henrissat B."/>
            <person name="Nagy L.G."/>
            <person name="Aury J.M."/>
            <person name="Wincker P."/>
            <person name="Grigoriev I.V."/>
            <person name="Bonfante P."/>
            <person name="Martin F.M."/>
        </authorList>
    </citation>
    <scope>NUCLEOTIDE SEQUENCE [LARGE SCALE GENOMIC DNA]</scope>
    <source>
        <strain evidence="1 2">ATCC MYA-4762</strain>
    </source>
</reference>
<dbReference type="EMBL" id="ML121531">
    <property type="protein sequence ID" value="RPB27521.1"/>
    <property type="molecule type" value="Genomic_DNA"/>
</dbReference>
<name>A0A3N4M3J8_9PEZI</name>
<dbReference type="PROSITE" id="PS51257">
    <property type="entry name" value="PROKAR_LIPOPROTEIN"/>
    <property type="match status" value="1"/>
</dbReference>
<protein>
    <submittedName>
        <fullName evidence="1">Uncharacterized protein</fullName>
    </submittedName>
</protein>
<evidence type="ECO:0000313" key="1">
    <source>
        <dbReference type="EMBL" id="RPB27521.1"/>
    </source>
</evidence>
<accession>A0A3N4M3J8</accession>
<dbReference type="AlphaFoldDB" id="A0A3N4M3J8"/>
<organism evidence="1 2">
    <name type="scientific">Terfezia boudieri ATCC MYA-4762</name>
    <dbReference type="NCBI Taxonomy" id="1051890"/>
    <lineage>
        <taxon>Eukaryota</taxon>
        <taxon>Fungi</taxon>
        <taxon>Dikarya</taxon>
        <taxon>Ascomycota</taxon>
        <taxon>Pezizomycotina</taxon>
        <taxon>Pezizomycetes</taxon>
        <taxon>Pezizales</taxon>
        <taxon>Pezizaceae</taxon>
        <taxon>Terfezia</taxon>
    </lineage>
</organism>
<keyword evidence="2" id="KW-1185">Reference proteome</keyword>
<dbReference type="InParanoid" id="A0A3N4M3J8"/>
<proteinExistence type="predicted"/>
<evidence type="ECO:0000313" key="2">
    <source>
        <dbReference type="Proteomes" id="UP000267821"/>
    </source>
</evidence>
<sequence length="50" mass="5732">MHIRSIHALISTSSCSASKHLKFNGDPRRFKIRMHVEYISSYGNQADDEP</sequence>
<dbReference type="Proteomes" id="UP000267821">
    <property type="component" value="Unassembled WGS sequence"/>
</dbReference>
<gene>
    <name evidence="1" type="ORF">L211DRAFT_552436</name>
</gene>